<reference evidence="2" key="1">
    <citation type="journal article" date="2023" name="Science">
        <title>Genome structures resolve the early diversification of teleost fishes.</title>
        <authorList>
            <person name="Parey E."/>
            <person name="Louis A."/>
            <person name="Montfort J."/>
            <person name="Bouchez O."/>
            <person name="Roques C."/>
            <person name="Iampietro C."/>
            <person name="Lluch J."/>
            <person name="Castinel A."/>
            <person name="Donnadieu C."/>
            <person name="Desvignes T."/>
            <person name="Floi Bucao C."/>
            <person name="Jouanno E."/>
            <person name="Wen M."/>
            <person name="Mejri S."/>
            <person name="Dirks R."/>
            <person name="Jansen H."/>
            <person name="Henkel C."/>
            <person name="Chen W.J."/>
            <person name="Zahm M."/>
            <person name="Cabau C."/>
            <person name="Klopp C."/>
            <person name="Thompson A.W."/>
            <person name="Robinson-Rechavi M."/>
            <person name="Braasch I."/>
            <person name="Lecointre G."/>
            <person name="Bobe J."/>
            <person name="Postlethwait J.H."/>
            <person name="Berthelot C."/>
            <person name="Roest Crollius H."/>
            <person name="Guiguen Y."/>
        </authorList>
    </citation>
    <scope>NUCLEOTIDE SEQUENCE</scope>
    <source>
        <strain evidence="2">NC1722</strain>
    </source>
</reference>
<accession>A0AAD7SY55</accession>
<evidence type="ECO:0000256" key="1">
    <source>
        <dbReference type="SAM" id="MobiDB-lite"/>
    </source>
</evidence>
<keyword evidence="3" id="KW-1185">Reference proteome</keyword>
<dbReference type="EMBL" id="JAINUG010000025">
    <property type="protein sequence ID" value="KAJ8410900.1"/>
    <property type="molecule type" value="Genomic_DNA"/>
</dbReference>
<name>A0AAD7SY55_9TELE</name>
<protein>
    <submittedName>
        <fullName evidence="2">Uncharacterized protein</fullName>
    </submittedName>
</protein>
<comment type="caution">
    <text evidence="2">The sequence shown here is derived from an EMBL/GenBank/DDBJ whole genome shotgun (WGS) entry which is preliminary data.</text>
</comment>
<evidence type="ECO:0000313" key="2">
    <source>
        <dbReference type="EMBL" id="KAJ8410900.1"/>
    </source>
</evidence>
<evidence type="ECO:0000313" key="3">
    <source>
        <dbReference type="Proteomes" id="UP001221898"/>
    </source>
</evidence>
<dbReference type="Proteomes" id="UP001221898">
    <property type="component" value="Unassembled WGS sequence"/>
</dbReference>
<proteinExistence type="predicted"/>
<organism evidence="2 3">
    <name type="scientific">Aldrovandia affinis</name>
    <dbReference type="NCBI Taxonomy" id="143900"/>
    <lineage>
        <taxon>Eukaryota</taxon>
        <taxon>Metazoa</taxon>
        <taxon>Chordata</taxon>
        <taxon>Craniata</taxon>
        <taxon>Vertebrata</taxon>
        <taxon>Euteleostomi</taxon>
        <taxon>Actinopterygii</taxon>
        <taxon>Neopterygii</taxon>
        <taxon>Teleostei</taxon>
        <taxon>Notacanthiformes</taxon>
        <taxon>Halosauridae</taxon>
        <taxon>Aldrovandia</taxon>
    </lineage>
</organism>
<feature type="region of interest" description="Disordered" evidence="1">
    <location>
        <begin position="46"/>
        <end position="113"/>
    </location>
</feature>
<dbReference type="AlphaFoldDB" id="A0AAD7SY55"/>
<sequence length="113" mass="12557">MKGSWRASPRPTRAYISSAVRFHFNRLNPAQCVFCGADRLILAEGKDAPVSDANEPSTRRSAPPAHQCAAALQKRAKDRRPYFCPLGRATDPRSAGLPDRKRNERRRLNAAGE</sequence>
<gene>
    <name evidence="2" type="ORF">AAFF_G00188570</name>
</gene>